<dbReference type="PANTHER" id="PTHR15077:SF9">
    <property type="entry name" value="C-TERMINAL OF ROC (COR) DOMAIN-CONTAINING PROTEIN"/>
    <property type="match status" value="1"/>
</dbReference>
<feature type="domain" description="Death" evidence="4">
    <location>
        <begin position="161"/>
        <end position="210"/>
    </location>
</feature>
<dbReference type="InParanoid" id="C3ZPW8"/>
<accession>C3ZPW8</accession>
<dbReference type="SMART" id="SM00005">
    <property type="entry name" value="DEATH"/>
    <property type="match status" value="2"/>
</dbReference>
<dbReference type="InterPro" id="IPR006553">
    <property type="entry name" value="Leu-rich_rpt_Cys-con_subtyp"/>
</dbReference>
<dbReference type="SMART" id="SM00367">
    <property type="entry name" value="LRR_CC"/>
    <property type="match status" value="7"/>
</dbReference>
<dbReference type="InterPro" id="IPR025875">
    <property type="entry name" value="Leu-rich_rpt_4"/>
</dbReference>
<dbReference type="InterPro" id="IPR001611">
    <property type="entry name" value="Leu-rich_rpt"/>
</dbReference>
<evidence type="ECO:0000256" key="3">
    <source>
        <dbReference type="SAM" id="MobiDB-lite"/>
    </source>
</evidence>
<proteinExistence type="predicted"/>
<evidence type="ECO:0000259" key="4">
    <source>
        <dbReference type="PROSITE" id="PS50017"/>
    </source>
</evidence>
<feature type="domain" description="Death" evidence="4">
    <location>
        <begin position="609"/>
        <end position="691"/>
    </location>
</feature>
<dbReference type="SMART" id="SM00368">
    <property type="entry name" value="LRR_RI"/>
    <property type="match status" value="8"/>
</dbReference>
<gene>
    <name evidence="5" type="ORF">BRAFLDRAFT_77788</name>
</gene>
<feature type="region of interest" description="Disordered" evidence="3">
    <location>
        <begin position="99"/>
        <end position="139"/>
    </location>
</feature>
<dbReference type="SUPFAM" id="SSF52047">
    <property type="entry name" value="RNI-like"/>
    <property type="match status" value="1"/>
</dbReference>
<keyword evidence="2" id="KW-0677">Repeat</keyword>
<evidence type="ECO:0000256" key="1">
    <source>
        <dbReference type="ARBA" id="ARBA00022614"/>
    </source>
</evidence>
<dbReference type="SMART" id="SM00369">
    <property type="entry name" value="LRR_TYP"/>
    <property type="match status" value="5"/>
</dbReference>
<dbReference type="eggNOG" id="KOG4308">
    <property type="taxonomic scope" value="Eukaryota"/>
</dbReference>
<feature type="domain" description="Death" evidence="4">
    <location>
        <begin position="29"/>
        <end position="98"/>
    </location>
</feature>
<feature type="region of interest" description="Disordered" evidence="3">
    <location>
        <begin position="698"/>
        <end position="805"/>
    </location>
</feature>
<dbReference type="Pfam" id="PF00531">
    <property type="entry name" value="Death"/>
    <property type="match status" value="3"/>
</dbReference>
<dbReference type="SMART" id="SM00365">
    <property type="entry name" value="LRR_SD22"/>
    <property type="match status" value="5"/>
</dbReference>
<dbReference type="EMBL" id="GG666659">
    <property type="protein sequence ID" value="EEN45347.1"/>
    <property type="molecule type" value="Genomic_DNA"/>
</dbReference>
<dbReference type="Gene3D" id="1.10.533.10">
    <property type="entry name" value="Death Domain, Fas"/>
    <property type="match status" value="3"/>
</dbReference>
<feature type="compositionally biased region" description="Polar residues" evidence="3">
    <location>
        <begin position="247"/>
        <end position="265"/>
    </location>
</feature>
<dbReference type="Pfam" id="PF12799">
    <property type="entry name" value="LRR_4"/>
    <property type="match status" value="1"/>
</dbReference>
<dbReference type="Pfam" id="PF13516">
    <property type="entry name" value="LRR_6"/>
    <property type="match status" value="8"/>
</dbReference>
<evidence type="ECO:0000256" key="2">
    <source>
        <dbReference type="ARBA" id="ARBA00022737"/>
    </source>
</evidence>
<dbReference type="InterPro" id="IPR003591">
    <property type="entry name" value="Leu-rich_rpt_typical-subtyp"/>
</dbReference>
<dbReference type="InterPro" id="IPR016729">
    <property type="entry name" value="FADD"/>
</dbReference>
<dbReference type="SUPFAM" id="SSF47986">
    <property type="entry name" value="DEATH domain"/>
    <property type="match status" value="3"/>
</dbReference>
<dbReference type="InterPro" id="IPR011029">
    <property type="entry name" value="DEATH-like_dom_sf"/>
</dbReference>
<dbReference type="PANTHER" id="PTHR15077">
    <property type="entry name" value="FAS-ASSOCIATING DEATH DOMAIN-CONTAINING PROTEIN FADD"/>
    <property type="match status" value="1"/>
</dbReference>
<feature type="compositionally biased region" description="Basic and acidic residues" evidence="3">
    <location>
        <begin position="779"/>
        <end position="798"/>
    </location>
</feature>
<name>C3ZPW8_BRAFL</name>
<feature type="compositionally biased region" description="Acidic residues" evidence="3">
    <location>
        <begin position="750"/>
        <end position="760"/>
    </location>
</feature>
<dbReference type="PROSITE" id="PS50017">
    <property type="entry name" value="DEATH_DOMAIN"/>
    <property type="match status" value="3"/>
</dbReference>
<feature type="compositionally biased region" description="Polar residues" evidence="3">
    <location>
        <begin position="544"/>
        <end position="555"/>
    </location>
</feature>
<dbReference type="InterPro" id="IPR000488">
    <property type="entry name" value="Death_dom"/>
</dbReference>
<feature type="region of interest" description="Disordered" evidence="3">
    <location>
        <begin position="229"/>
        <end position="324"/>
    </location>
</feature>
<dbReference type="GO" id="GO:0007165">
    <property type="term" value="P:signal transduction"/>
    <property type="evidence" value="ECO:0007669"/>
    <property type="project" value="InterPro"/>
</dbReference>
<dbReference type="InterPro" id="IPR032675">
    <property type="entry name" value="LRR_dom_sf"/>
</dbReference>
<sequence>MAEEGQRMRSPAGDVQECFGKVISEVSNKWDDLARELGFNENQIKGIETLKADQDRMCREMLHRWRNREGSDATLQVLKQALINIEERLIAESLEGKNIRQKKKRKRKQKAGLSQEEDSSEDSHSSSVGNDAGPGPAPSHTYFLPVAKAVGSSWVKFAEDQLGLTAQDIHAIQLSQPYSKQHQALQALELWRDRRGRKACRVKLEQALRRGGFQLTAVSNGMKQRVIKKQRTEENGNEAQHLYGETENGSMKKQTAPRSRQCHATSGSLGDSSEDDSKEQCTAGSDTFRQSNSRLKRKKKGKKKQKENISVKRKKVKIHDSRDTADDDLNHVNGEIATNDTKTAIHSTFLKIHEKVFDEKTVQDVHEFERCMDSVKKIESVISDTEEKQHKLQSAAKLRIKKRINNKIAEVAENMFSDRVLDPANRETFHKMAECFKRFGASVKKAKRGCVLCYLDFPDVGDYDTFWRGYSDGSLSDTLTRELITDDMRAAEGGADLYIHVRVLDSSTKGGDFSYQDPSGTAGRGPPHPGASREHSGQGPPAPGSSNHGDDTPTSYHGDDTGRQQVSGGGDVIQVKQEPAELVPSCCMMGTVKSEMDTNGLEVKEESELDRQFAAIADHLGSMWERLASSLGFNTDYIRDLTARLPPSLRPHQLICDWMERNLGDVTLEQLVQALRDAGIHEVADAADSGQLFPTETDCEAEAAKGKPNEDVDTANHAADKASPRPLKQKSSESSSSSGSSSSDEKSDNIDADSNDDEVGTTELFQKDVDDGSLGSEWKGQDDKGDGSSSHGEAHDEPMGSSSVDVQEKQHCNLCELCYNHDGDSQCPHTPLQPQETQVIAPECNFTKNLYPTGEDALAWDDCLQDFFKTAEDTARSIKQSWPILYLLQFLPQLPNLQELALCVSCQGEEEAEHINQLCGVRHVLKKLKLKDWSLDNIIRFSIQMLQQLSLLEEIDLSHNAISDEAVLRLAQGLGSCRNLRTVNLSNNNISNKGALILLQQQFRVGVKNNDSISADLQSLLTRRTDASQVTKLNLKSGEYFWRDVPLPLPITAVHLLLKFLPQLPNLQELALCVSCQGEEGAEHISQLYGVRHVLKKLKLKDWSLDSIMRLSTQMIQHLSLLEEIDLSHNVISDEAVPSLAEGLGSCQKLKKVNLSHNKLSGRGDFLPPLPSLEEIDLSYNAISDEAVPGLAEGLGSCQNLKKVNLSHNKLSDRGDFLPPLPNLEEIDLSHNIISDEAVPGLAGSLGSCQNLKKVDLSHNKLSDRGHFLPPLPNLEEIDLSYNAIGDEAEPGLAEGLGSCQKLKKVNLSHNKLSDVGELTAAFIDLPFLTHVDIYNNSFSDESLPTIAAWLKVRTEVERVWMRGNRFSAEGVRDFVRTMKGKAYRGFPETLLYDGSQADVGRAVESGGEDVRREEQQWETLKRETGLIRVEVGQLQVWIDHTGRRSNNLQQMPQARDRRLDLSFASSCSY</sequence>
<evidence type="ECO:0000313" key="5">
    <source>
        <dbReference type="EMBL" id="EEN45347.1"/>
    </source>
</evidence>
<reference evidence="5" key="1">
    <citation type="journal article" date="2008" name="Nature">
        <title>The amphioxus genome and the evolution of the chordate karyotype.</title>
        <authorList>
            <consortium name="US DOE Joint Genome Institute (JGI-PGF)"/>
            <person name="Putnam N.H."/>
            <person name="Butts T."/>
            <person name="Ferrier D.E.K."/>
            <person name="Furlong R.F."/>
            <person name="Hellsten U."/>
            <person name="Kawashima T."/>
            <person name="Robinson-Rechavi M."/>
            <person name="Shoguchi E."/>
            <person name="Terry A."/>
            <person name="Yu J.-K."/>
            <person name="Benito-Gutierrez E.L."/>
            <person name="Dubchak I."/>
            <person name="Garcia-Fernandez J."/>
            <person name="Gibson-Brown J.J."/>
            <person name="Grigoriev I.V."/>
            <person name="Horton A.C."/>
            <person name="de Jong P.J."/>
            <person name="Jurka J."/>
            <person name="Kapitonov V.V."/>
            <person name="Kohara Y."/>
            <person name="Kuroki Y."/>
            <person name="Lindquist E."/>
            <person name="Lucas S."/>
            <person name="Osoegawa K."/>
            <person name="Pennacchio L.A."/>
            <person name="Salamov A.A."/>
            <person name="Satou Y."/>
            <person name="Sauka-Spengler T."/>
            <person name="Schmutz J."/>
            <person name="Shin-I T."/>
            <person name="Toyoda A."/>
            <person name="Bronner-Fraser M."/>
            <person name="Fujiyama A."/>
            <person name="Holland L.Z."/>
            <person name="Holland P.W.H."/>
            <person name="Satoh N."/>
            <person name="Rokhsar D.S."/>
        </authorList>
    </citation>
    <scope>NUCLEOTIDE SEQUENCE [LARGE SCALE GENOMIC DNA]</scope>
    <source>
        <strain evidence="5">S238N-H82</strain>
        <tissue evidence="5">Testes</tissue>
    </source>
</reference>
<dbReference type="Gene3D" id="3.80.10.10">
    <property type="entry name" value="Ribonuclease Inhibitor"/>
    <property type="match status" value="2"/>
</dbReference>
<feature type="region of interest" description="Disordered" evidence="3">
    <location>
        <begin position="509"/>
        <end position="568"/>
    </location>
</feature>
<dbReference type="STRING" id="7739.C3ZPW8"/>
<feature type="compositionally biased region" description="Basic residues" evidence="3">
    <location>
        <begin position="99"/>
        <end position="110"/>
    </location>
</feature>
<organism>
    <name type="scientific">Branchiostoma floridae</name>
    <name type="common">Florida lancelet</name>
    <name type="synonym">Amphioxus</name>
    <dbReference type="NCBI Taxonomy" id="7739"/>
    <lineage>
        <taxon>Eukaryota</taxon>
        <taxon>Metazoa</taxon>
        <taxon>Chordata</taxon>
        <taxon>Cephalochordata</taxon>
        <taxon>Leptocardii</taxon>
        <taxon>Amphioxiformes</taxon>
        <taxon>Branchiostomatidae</taxon>
        <taxon>Branchiostoma</taxon>
    </lineage>
</organism>
<dbReference type="CDD" id="cd01670">
    <property type="entry name" value="Death"/>
    <property type="match status" value="3"/>
</dbReference>
<dbReference type="PROSITE" id="PS51450">
    <property type="entry name" value="LRR"/>
    <property type="match status" value="2"/>
</dbReference>
<feature type="compositionally biased region" description="Basic residues" evidence="3">
    <location>
        <begin position="294"/>
        <end position="317"/>
    </location>
</feature>
<feature type="compositionally biased region" description="Low complexity" evidence="3">
    <location>
        <begin position="732"/>
        <end position="742"/>
    </location>
</feature>
<feature type="compositionally biased region" description="Polar residues" evidence="3">
    <location>
        <begin position="280"/>
        <end position="293"/>
    </location>
</feature>
<protein>
    <recommendedName>
        <fullName evidence="4">Death domain-containing protein</fullName>
    </recommendedName>
</protein>
<keyword evidence="1" id="KW-0433">Leucine-rich repeat</keyword>
<dbReference type="FunFam" id="1.10.533.10:FF:000087">
    <property type="entry name" value="Uncharacterized protein"/>
    <property type="match status" value="1"/>
</dbReference>